<evidence type="ECO:0000259" key="2">
    <source>
        <dbReference type="PROSITE" id="PS50195"/>
    </source>
</evidence>
<dbReference type="SMART" id="SM00312">
    <property type="entry name" value="PX"/>
    <property type="match status" value="3"/>
</dbReference>
<dbReference type="PANTHER" id="PTHR22775">
    <property type="entry name" value="SORTING NEXIN"/>
    <property type="match status" value="1"/>
</dbReference>
<protein>
    <recommendedName>
        <fullName evidence="2">PX domain-containing protein</fullName>
    </recommendedName>
</protein>
<dbReference type="InterPro" id="IPR001683">
    <property type="entry name" value="PX_dom"/>
</dbReference>
<dbReference type="Proteomes" id="UP000282087">
    <property type="component" value="Unassembled WGS sequence"/>
</dbReference>
<keyword evidence="4" id="KW-1185">Reference proteome</keyword>
<dbReference type="SUPFAM" id="SSF64268">
    <property type="entry name" value="PX domain"/>
    <property type="match status" value="3"/>
</dbReference>
<sequence length="779" mass="84751">MGCRHSIANEVSIDPTTQPPSGYGKVSMDIVFTDIIVDETSKSVPLVEEEVEEYEKQVIVTTPAAEDKPIPTEELVKVVVEEFVVVEESIVVDEAVVVEAEMLKEPTRDEALVKYETKEEVEQHEEKSLMLEEFAVTNTSAPVWTFVAEKVAFTVGVAFFNISGCSPDGDKVHLTKRYSEFKVLHAEMAKLMPKEELIDLPGTSFLQGRNDKALLQEREDAFVKILNAIAQHPKGFQSAAFTAFLAQSKTTTDEVVERVSKDTFTVEVLANTDVSAPAIAIEDPPASTEEEPPTVCASVSINDVEEEEPAAAPIEGEVKKIVEFAAEGEEVEKEVDFAAAAGEEKVEIVTEFGAAHVEEVVKTDAASSVKETLVLNCDAPVEEVAETLAHMEEVAETSASVEEVAETSASVEEVAETSASVEEVIEAVASVKEVIEVAASVEEVFEVAASVEEVAPKLEDKGDVEAFTLQSAPLVESSVLKLEAEVEALIQEEDEPKSEVMAVAPESETKVAESSLVFKAANVTFNDKGVAFYNFDGSDLSNPVNDVHISKRYSDFKALHAQLTGKGSKVTDLPALPAASFLQGRNNRKLLEERKSQFTILLNAIAAHPIALHSDVFKAFLATSDQITVEASDAAVVQQAKTKSVKSEALVDVDVKTFDFALQFVPGEVSTNEYGIAFYNFDGSNPADPNQEVHVCKRYSEFKRMHAEISKLMASEDQFKFQTCPTLPSMPRANAVTFVLGRGNQNVVKEREAQFVKILNAVAAHPTAFQSKSFTEMDS</sequence>
<dbReference type="CDD" id="cd06093">
    <property type="entry name" value="PX_domain"/>
    <property type="match status" value="2"/>
</dbReference>
<dbReference type="Gene3D" id="3.30.1520.10">
    <property type="entry name" value="Phox-like domain"/>
    <property type="match status" value="3"/>
</dbReference>
<dbReference type="GO" id="GO:0035091">
    <property type="term" value="F:phosphatidylinositol binding"/>
    <property type="evidence" value="ECO:0007669"/>
    <property type="project" value="InterPro"/>
</dbReference>
<dbReference type="EMBL" id="QLLG01000162">
    <property type="protein sequence ID" value="RMX67611.1"/>
    <property type="molecule type" value="Genomic_DNA"/>
</dbReference>
<organism evidence="3 4">
    <name type="scientific">Peronospora effusa</name>
    <dbReference type="NCBI Taxonomy" id="542832"/>
    <lineage>
        <taxon>Eukaryota</taxon>
        <taxon>Sar</taxon>
        <taxon>Stramenopiles</taxon>
        <taxon>Oomycota</taxon>
        <taxon>Peronosporomycetes</taxon>
        <taxon>Peronosporales</taxon>
        <taxon>Peronosporaceae</taxon>
        <taxon>Peronospora</taxon>
    </lineage>
</organism>
<dbReference type="STRING" id="542832.A0A3M6VNH6"/>
<feature type="domain" description="PX" evidence="2">
    <location>
        <begin position="497"/>
        <end position="627"/>
    </location>
</feature>
<accession>A0A3M6VNH6</accession>
<gene>
    <name evidence="3" type="ORF">DD238_001584</name>
</gene>
<proteinExistence type="predicted"/>
<feature type="domain" description="PX" evidence="2">
    <location>
        <begin position="131"/>
        <end position="252"/>
    </location>
</feature>
<dbReference type="InterPro" id="IPR036871">
    <property type="entry name" value="PX_dom_sf"/>
</dbReference>
<dbReference type="PANTHER" id="PTHR22775:SF3">
    <property type="entry name" value="SORTING NEXIN-13"/>
    <property type="match status" value="1"/>
</dbReference>
<comment type="caution">
    <text evidence="3">The sequence shown here is derived from an EMBL/GenBank/DDBJ whole genome shotgun (WGS) entry which is preliminary data.</text>
</comment>
<dbReference type="AlphaFoldDB" id="A0A3M6VNH6"/>
<feature type="region of interest" description="Disordered" evidence="1">
    <location>
        <begin position="1"/>
        <end position="20"/>
    </location>
</feature>
<dbReference type="PROSITE" id="PS50195">
    <property type="entry name" value="PX"/>
    <property type="match status" value="3"/>
</dbReference>
<evidence type="ECO:0000313" key="3">
    <source>
        <dbReference type="EMBL" id="RMX67611.1"/>
    </source>
</evidence>
<dbReference type="VEuPathDB" id="FungiDB:DD237_004764"/>
<feature type="domain" description="PX" evidence="2">
    <location>
        <begin position="629"/>
        <end position="779"/>
    </location>
</feature>
<evidence type="ECO:0000313" key="4">
    <source>
        <dbReference type="Proteomes" id="UP000282087"/>
    </source>
</evidence>
<evidence type="ECO:0000256" key="1">
    <source>
        <dbReference type="SAM" id="MobiDB-lite"/>
    </source>
</evidence>
<dbReference type="Pfam" id="PF00787">
    <property type="entry name" value="PX"/>
    <property type="match status" value="3"/>
</dbReference>
<reference evidence="3 4" key="1">
    <citation type="submission" date="2018-06" db="EMBL/GenBank/DDBJ databases">
        <title>Comparative genomics of downy mildews reveals potential adaptations to biotrophy.</title>
        <authorList>
            <person name="Fletcher K."/>
            <person name="Klosterman S.J."/>
            <person name="Derevnina L."/>
            <person name="Martin F."/>
            <person name="Koike S."/>
            <person name="Reyes Chin-Wo S."/>
            <person name="Mou B."/>
            <person name="Michelmore R."/>
        </authorList>
    </citation>
    <scope>NUCLEOTIDE SEQUENCE [LARGE SCALE GENOMIC DNA]</scope>
    <source>
        <strain evidence="3 4">R14</strain>
    </source>
</reference>
<name>A0A3M6VNH6_9STRA</name>